<keyword evidence="5" id="KW-0227">DNA damage</keyword>
<evidence type="ECO:0000313" key="11">
    <source>
        <dbReference type="Proteomes" id="UP000002313"/>
    </source>
</evidence>
<feature type="domain" description="Xylose isomerase-like TIM barrel" evidence="9">
    <location>
        <begin position="25"/>
        <end position="270"/>
    </location>
</feature>
<dbReference type="KEGG" id="ein:Eint_111440"/>
<dbReference type="NCBIfam" id="TIGR00587">
    <property type="entry name" value="nfo"/>
    <property type="match status" value="1"/>
</dbReference>
<evidence type="ECO:0000256" key="7">
    <source>
        <dbReference type="ARBA" id="ARBA00022833"/>
    </source>
</evidence>
<organism evidence="10 11">
    <name type="scientific">Encephalitozoon intestinalis (strain ATCC 50506)</name>
    <name type="common">Microsporidian parasite</name>
    <name type="synonym">Septata intestinalis</name>
    <dbReference type="NCBI Taxonomy" id="876142"/>
    <lineage>
        <taxon>Eukaryota</taxon>
        <taxon>Fungi</taxon>
        <taxon>Fungi incertae sedis</taxon>
        <taxon>Microsporidia</taxon>
        <taxon>Unikaryonidae</taxon>
        <taxon>Encephalitozoon</taxon>
    </lineage>
</organism>
<evidence type="ECO:0000256" key="1">
    <source>
        <dbReference type="ARBA" id="ARBA00001947"/>
    </source>
</evidence>
<accession>E0SA21</accession>
<comment type="similarity">
    <text evidence="2">Belongs to the AP endonuclease 2 family.</text>
</comment>
<evidence type="ECO:0000256" key="8">
    <source>
        <dbReference type="ARBA" id="ARBA00023204"/>
    </source>
</evidence>
<dbReference type="SMART" id="SM00518">
    <property type="entry name" value="AP2Ec"/>
    <property type="match status" value="1"/>
</dbReference>
<reference evidence="10 11" key="2">
    <citation type="journal article" date="2012" name="Proc. Natl. Acad. Sci. U.S.A.">
        <title>Gain and loss of multiple functionally related, horizontally transferred genes in the reduced genomes of two microsporidian parasites.</title>
        <authorList>
            <person name="Pombert J.-F."/>
            <person name="Selman M."/>
            <person name="Burki F."/>
            <person name="Bardell F.T."/>
            <person name="Farinelli L."/>
            <person name="Solter L.F."/>
            <person name="Whitman D.W."/>
            <person name="Weiss L.M."/>
            <person name="Corradi N."/>
            <person name="Keeling P.J."/>
        </authorList>
    </citation>
    <scope>NUCLEOTIDE SEQUENCE [LARGE SCALE GENOMIC DNA]</scope>
    <source>
        <strain evidence="10 11">ATCC 50506</strain>
    </source>
</reference>
<dbReference type="CDD" id="cd00019">
    <property type="entry name" value="AP2Ec"/>
    <property type="match status" value="1"/>
</dbReference>
<keyword evidence="11" id="KW-1185">Reference proteome</keyword>
<evidence type="ECO:0000256" key="6">
    <source>
        <dbReference type="ARBA" id="ARBA00022801"/>
    </source>
</evidence>
<evidence type="ECO:0000259" key="9">
    <source>
        <dbReference type="Pfam" id="PF01261"/>
    </source>
</evidence>
<keyword evidence="10" id="KW-0456">Lyase</keyword>
<dbReference type="PANTHER" id="PTHR21445:SF0">
    <property type="entry name" value="APURINIC-APYRIMIDINIC ENDONUCLEASE"/>
    <property type="match status" value="1"/>
</dbReference>
<dbReference type="GO" id="GO:0006284">
    <property type="term" value="P:base-excision repair"/>
    <property type="evidence" value="ECO:0007669"/>
    <property type="project" value="TreeGrafter"/>
</dbReference>
<keyword evidence="6" id="KW-0378">Hydrolase</keyword>
<evidence type="ECO:0000256" key="3">
    <source>
        <dbReference type="ARBA" id="ARBA00021759"/>
    </source>
</evidence>
<keyword evidence="4" id="KW-0479">Metal-binding</keyword>
<dbReference type="PROSITE" id="PS00729">
    <property type="entry name" value="AP_NUCLEASE_F2_1"/>
    <property type="match status" value="1"/>
</dbReference>
<evidence type="ECO:0000256" key="4">
    <source>
        <dbReference type="ARBA" id="ARBA00022723"/>
    </source>
</evidence>
<dbReference type="Proteomes" id="UP000002313">
    <property type="component" value="Chromosome XI"/>
</dbReference>
<dbReference type="SUPFAM" id="SSF51658">
    <property type="entry name" value="Xylose isomerase-like"/>
    <property type="match status" value="1"/>
</dbReference>
<dbReference type="InterPro" id="IPR036237">
    <property type="entry name" value="Xyl_isomerase-like_sf"/>
</dbReference>
<dbReference type="Pfam" id="PF01261">
    <property type="entry name" value="AP_endonuc_2"/>
    <property type="match status" value="1"/>
</dbReference>
<gene>
    <name evidence="10" type="ORF">Eint_111440</name>
</gene>
<dbReference type="PROSITE" id="PS51432">
    <property type="entry name" value="AP_NUCLEASE_F2_4"/>
    <property type="match status" value="1"/>
</dbReference>
<reference evidence="10 11" key="1">
    <citation type="journal article" date="2010" name="Nat. Commun.">
        <title>The complete sequence of the smallest known nuclear genome from the microsporidian Encephalitozoon intestinalis.</title>
        <authorList>
            <person name="Corradi N."/>
            <person name="Pombert J.-F."/>
            <person name="Farinelli L."/>
            <person name="Didier E.S."/>
            <person name="Keeling P.J."/>
        </authorList>
    </citation>
    <scope>NUCLEOTIDE SEQUENCE [LARGE SCALE GENOMIC DNA]</scope>
    <source>
        <strain evidence="10 11">ATCC 50506</strain>
    </source>
</reference>
<keyword evidence="7" id="KW-0862">Zinc</keyword>
<sequence length="275" mass="30724">MAKIIGAHLSISKGIHTIQAQMELLGLDTCAIFLKSQRRYLAPPMKDGAAEMFQAHVLHPELIVPHGSYLINFGNPSLIDKSMECLVDDMERCRSLGIKMYNMHPGSDKGKNRRECLRGVSSHINTALSRVQGVTVLIENMAGQGNVLGSSFEELRDIIGGIEDKQRIGICLDTCHLFGAGFDISTEEKFTEVMERFDRIVGLSFLKAMHINDSKEALGSKKDRHESIGKGMIGERAFRFIMNSRIFDNIPLILETPDPEKYKEEASFLRGLVNK</sequence>
<keyword evidence="8" id="KW-0234">DNA repair</keyword>
<dbReference type="InterPro" id="IPR001719">
    <property type="entry name" value="AP_endonuc_2"/>
</dbReference>
<dbReference type="PANTHER" id="PTHR21445">
    <property type="entry name" value="ENDONUCLEASE IV ENDODEOXYRIBONUCLEASE IV"/>
    <property type="match status" value="1"/>
</dbReference>
<name>E0SA21_ENCIT</name>
<dbReference type="RefSeq" id="XP_003074003.1">
    <property type="nucleotide sequence ID" value="XM_003073957.1"/>
</dbReference>
<comment type="cofactor">
    <cofactor evidence="1">
        <name>Zn(2+)</name>
        <dbReference type="ChEBI" id="CHEBI:29105"/>
    </cofactor>
</comment>
<dbReference type="GO" id="GO:0008270">
    <property type="term" value="F:zinc ion binding"/>
    <property type="evidence" value="ECO:0007669"/>
    <property type="project" value="InterPro"/>
</dbReference>
<dbReference type="AlphaFoldDB" id="E0SA21"/>
<dbReference type="PROSITE" id="PS00730">
    <property type="entry name" value="AP_NUCLEASE_F2_2"/>
    <property type="match status" value="1"/>
</dbReference>
<dbReference type="GeneID" id="9699712"/>
<dbReference type="InterPro" id="IPR013022">
    <property type="entry name" value="Xyl_isomerase-like_TIM-brl"/>
</dbReference>
<evidence type="ECO:0000256" key="5">
    <source>
        <dbReference type="ARBA" id="ARBA00022763"/>
    </source>
</evidence>
<dbReference type="OrthoDB" id="7663182at2759"/>
<dbReference type="GO" id="GO:0016829">
    <property type="term" value="F:lyase activity"/>
    <property type="evidence" value="ECO:0007669"/>
    <property type="project" value="UniProtKB-KW"/>
</dbReference>
<proteinExistence type="inferred from homology"/>
<dbReference type="EMBL" id="CP001952">
    <property type="protein sequence ID" value="ADM12643.1"/>
    <property type="molecule type" value="Genomic_DNA"/>
</dbReference>
<dbReference type="GO" id="GO:0003906">
    <property type="term" value="F:DNA-(apurinic or apyrimidinic site) endonuclease activity"/>
    <property type="evidence" value="ECO:0007669"/>
    <property type="project" value="TreeGrafter"/>
</dbReference>
<dbReference type="InterPro" id="IPR018246">
    <property type="entry name" value="AP_endonuc_F2_Zn_BS"/>
</dbReference>
<dbReference type="FunFam" id="3.20.20.150:FF:000001">
    <property type="entry name" value="Probable endonuclease 4"/>
    <property type="match status" value="1"/>
</dbReference>
<dbReference type="GO" id="GO:0008081">
    <property type="term" value="F:phosphoric diester hydrolase activity"/>
    <property type="evidence" value="ECO:0007669"/>
    <property type="project" value="TreeGrafter"/>
</dbReference>
<dbReference type="PROSITE" id="PS00731">
    <property type="entry name" value="AP_NUCLEASE_F2_3"/>
    <property type="match status" value="1"/>
</dbReference>
<protein>
    <recommendedName>
        <fullName evidence="3">Apurinic-apyrimidinic endonuclease 1</fullName>
    </recommendedName>
</protein>
<dbReference type="VEuPathDB" id="MicrosporidiaDB:Eint_111440"/>
<evidence type="ECO:0000256" key="2">
    <source>
        <dbReference type="ARBA" id="ARBA00005340"/>
    </source>
</evidence>
<dbReference type="HOGENOM" id="CLU_025885_0_1_1"/>
<evidence type="ECO:0000313" key="10">
    <source>
        <dbReference type="EMBL" id="ADM12643.1"/>
    </source>
</evidence>
<dbReference type="GO" id="GO:0003677">
    <property type="term" value="F:DNA binding"/>
    <property type="evidence" value="ECO:0007669"/>
    <property type="project" value="InterPro"/>
</dbReference>
<dbReference type="Gene3D" id="3.20.20.150">
    <property type="entry name" value="Divalent-metal-dependent TIM barrel enzymes"/>
    <property type="match status" value="1"/>
</dbReference>
<dbReference type="HAMAP" id="MF_00152">
    <property type="entry name" value="Nfo"/>
    <property type="match status" value="1"/>
</dbReference>